<feature type="transmembrane region" description="Helical" evidence="1">
    <location>
        <begin position="93"/>
        <end position="111"/>
    </location>
</feature>
<dbReference type="AlphaFoldDB" id="A0A7T9DIZ6"/>
<feature type="transmembrane region" description="Helical" evidence="1">
    <location>
        <begin position="60"/>
        <end position="81"/>
    </location>
</feature>
<dbReference type="InterPro" id="IPR013879">
    <property type="entry name" value="DUF1761"/>
</dbReference>
<sequence>MQMITVDVNITNVVITAVVAFIVGWLWHSPMLFGKQWMKLMGKNMKDMGKMDMSKMAQPMAIQFVAAIIMAYVLSHILSAYQTLGWSEALQGAFWVWLGFIAATSINQVLWEGRSWNLWLFNNAYHLVSLIVMAVVLVSL</sequence>
<feature type="transmembrane region" description="Helical" evidence="1">
    <location>
        <begin position="118"/>
        <end position="138"/>
    </location>
</feature>
<organism evidence="2">
    <name type="scientific">Candidatus Iainarchaeum sp</name>
    <dbReference type="NCBI Taxonomy" id="3101447"/>
    <lineage>
        <taxon>Archaea</taxon>
        <taxon>Candidatus Iainarchaeota</taxon>
        <taxon>Candidatus Iainarchaeia</taxon>
        <taxon>Candidatus Iainarchaeales</taxon>
        <taxon>Candidatus Iainarchaeaceae</taxon>
        <taxon>Candidatus Iainarchaeum</taxon>
    </lineage>
</organism>
<accession>A0A7T9DIZ6</accession>
<reference evidence="2" key="1">
    <citation type="submission" date="2020-11" db="EMBL/GenBank/DDBJ databases">
        <title>Connecting structure to function with the recovery of over 1000 high-quality activated sludge metagenome-assembled genomes encoding full-length rRNA genes using long-read sequencing.</title>
        <authorList>
            <person name="Singleton C.M."/>
            <person name="Petriglieri F."/>
            <person name="Kristensen J.M."/>
            <person name="Kirkegaard R.H."/>
            <person name="Michaelsen T.Y."/>
            <person name="Andersen M.H."/>
            <person name="Karst S.M."/>
            <person name="Dueholm M.S."/>
            <person name="Nielsen P.H."/>
            <person name="Albertsen M."/>
        </authorList>
    </citation>
    <scope>NUCLEOTIDE SEQUENCE</scope>
    <source>
        <strain evidence="2">Fred_18-Q3-R57-64_BAT3C.431</strain>
    </source>
</reference>
<keyword evidence="1" id="KW-0812">Transmembrane</keyword>
<keyword evidence="1" id="KW-0472">Membrane</keyword>
<protein>
    <submittedName>
        <fullName evidence="2">DUF1761 domain-containing protein</fullName>
    </submittedName>
</protein>
<evidence type="ECO:0000256" key="1">
    <source>
        <dbReference type="SAM" id="Phobius"/>
    </source>
</evidence>
<dbReference type="Proteomes" id="UP000596004">
    <property type="component" value="Chromosome"/>
</dbReference>
<name>A0A7T9DIZ6_9ARCH</name>
<dbReference type="EMBL" id="CP064981">
    <property type="protein sequence ID" value="QQR92223.1"/>
    <property type="molecule type" value="Genomic_DNA"/>
</dbReference>
<feature type="transmembrane region" description="Helical" evidence="1">
    <location>
        <begin position="12"/>
        <end position="33"/>
    </location>
</feature>
<dbReference type="Pfam" id="PF08570">
    <property type="entry name" value="DUF1761"/>
    <property type="match status" value="1"/>
</dbReference>
<evidence type="ECO:0000313" key="2">
    <source>
        <dbReference type="EMBL" id="QQR92223.1"/>
    </source>
</evidence>
<keyword evidence="1" id="KW-1133">Transmembrane helix</keyword>
<proteinExistence type="predicted"/>
<gene>
    <name evidence="2" type="ORF">IPJ89_03610</name>
</gene>